<dbReference type="PANTHER" id="PTHR21428:SF11">
    <property type="entry name" value="MEDIATOR OF RNA POLYMERASE II TRANSCRIPTION SUBUNIT 7"/>
    <property type="match status" value="1"/>
</dbReference>
<dbReference type="GO" id="GO:0003712">
    <property type="term" value="F:transcription coregulator activity"/>
    <property type="evidence" value="ECO:0007669"/>
    <property type="project" value="InterPro"/>
</dbReference>
<dbReference type="GO" id="GO:0070847">
    <property type="term" value="C:core mediator complex"/>
    <property type="evidence" value="ECO:0007669"/>
    <property type="project" value="TreeGrafter"/>
</dbReference>
<dbReference type="InterPro" id="IPR037212">
    <property type="entry name" value="Med7/Med21-like"/>
</dbReference>
<comment type="subunit">
    <text evidence="8">Component of the Mediator complex.</text>
</comment>
<keyword evidence="6 8" id="KW-0804">Transcription</keyword>
<dbReference type="Gene3D" id="6.10.140.200">
    <property type="match status" value="1"/>
</dbReference>
<accession>A0A0C3Q878</accession>
<reference evidence="9 10" key="1">
    <citation type="submission" date="2014-04" db="EMBL/GenBank/DDBJ databases">
        <authorList>
            <consortium name="DOE Joint Genome Institute"/>
            <person name="Kuo A."/>
            <person name="Girlanda M."/>
            <person name="Perotto S."/>
            <person name="Kohler A."/>
            <person name="Nagy L.G."/>
            <person name="Floudas D."/>
            <person name="Copeland A."/>
            <person name="Barry K.W."/>
            <person name="Cichocki N."/>
            <person name="Veneault-Fourrey C."/>
            <person name="LaButti K."/>
            <person name="Lindquist E.A."/>
            <person name="Lipzen A."/>
            <person name="Lundell T."/>
            <person name="Morin E."/>
            <person name="Murat C."/>
            <person name="Sun H."/>
            <person name="Tunlid A."/>
            <person name="Henrissat B."/>
            <person name="Grigoriev I.V."/>
            <person name="Hibbett D.S."/>
            <person name="Martin F."/>
            <person name="Nordberg H.P."/>
            <person name="Cantor M.N."/>
            <person name="Hua S.X."/>
        </authorList>
    </citation>
    <scope>NUCLEOTIDE SEQUENCE [LARGE SCALE GENOMIC DNA]</scope>
    <source>
        <strain evidence="9 10">MUT 4182</strain>
    </source>
</reference>
<keyword evidence="5 8" id="KW-0010">Activator</keyword>
<evidence type="ECO:0000313" key="10">
    <source>
        <dbReference type="Proteomes" id="UP000054248"/>
    </source>
</evidence>
<dbReference type="Gene3D" id="6.10.140.1520">
    <property type="match status" value="1"/>
</dbReference>
<evidence type="ECO:0000256" key="1">
    <source>
        <dbReference type="ARBA" id="ARBA00004123"/>
    </source>
</evidence>
<evidence type="ECO:0000256" key="2">
    <source>
        <dbReference type="ARBA" id="ARBA00009994"/>
    </source>
</evidence>
<evidence type="ECO:0000256" key="7">
    <source>
        <dbReference type="ARBA" id="ARBA00023242"/>
    </source>
</evidence>
<comment type="function">
    <text evidence="8">Component of the Mediator complex, a coactivator involved in the regulated transcription of nearly all RNA polymerase II-dependent genes. Mediator functions as a bridge to convey information from gene-specific regulatory proteins to the basal RNA polymerase II transcription machinery.</text>
</comment>
<dbReference type="Pfam" id="PF05983">
    <property type="entry name" value="Med7"/>
    <property type="match status" value="1"/>
</dbReference>
<comment type="subcellular location">
    <subcellularLocation>
        <location evidence="1 8">Nucleus</location>
    </subcellularLocation>
</comment>
<comment type="similarity">
    <text evidence="2 8">Belongs to the Mediator complex subunit 7 family.</text>
</comment>
<keyword evidence="4 8" id="KW-0805">Transcription regulation</keyword>
<dbReference type="GO" id="GO:0006357">
    <property type="term" value="P:regulation of transcription by RNA polymerase II"/>
    <property type="evidence" value="ECO:0007669"/>
    <property type="project" value="InterPro"/>
</dbReference>
<keyword evidence="10" id="KW-1185">Reference proteome</keyword>
<evidence type="ECO:0000256" key="5">
    <source>
        <dbReference type="ARBA" id="ARBA00023159"/>
    </source>
</evidence>
<dbReference type="STRING" id="1051891.A0A0C3Q878"/>
<dbReference type="SUPFAM" id="SSF140718">
    <property type="entry name" value="Mediator hinge subcomplex-like"/>
    <property type="match status" value="1"/>
</dbReference>
<dbReference type="HOGENOM" id="CLU_065214_1_0_1"/>
<evidence type="ECO:0000313" key="9">
    <source>
        <dbReference type="EMBL" id="KIO20436.1"/>
    </source>
</evidence>
<dbReference type="InterPro" id="IPR009244">
    <property type="entry name" value="Mediatior_Med7"/>
</dbReference>
<sequence length="265" mass="30054">MASFQPNEVDNPFPRPPERFKLFTDRNVSLLKTLRERTDTQVHDPLPEGQSQDDILEGENLEGVAEDLIELERPRVDWVVEAGQFDVFGKWYDIVDGHPRVNDREITNTILQQPEGDIRPHLRKLLRTILHSYYTLLGGTTQHLPVDDVVLTVFEVEASFMLEISRAFLSAVNSVRPLQARQTLEQLLVRQLETRREETRRIHEKCDSIEATLAALKAKAAEIQQQQDVGLEKLTLDDTIPKASPDGGTGVVSDADVLQWANEVS</sequence>
<evidence type="ECO:0000256" key="6">
    <source>
        <dbReference type="ARBA" id="ARBA00023163"/>
    </source>
</evidence>
<evidence type="ECO:0000256" key="8">
    <source>
        <dbReference type="RuleBase" id="RU364060"/>
    </source>
</evidence>
<proteinExistence type="inferred from homology"/>
<dbReference type="AlphaFoldDB" id="A0A0C3Q878"/>
<gene>
    <name evidence="9" type="ORF">M407DRAFT_245795</name>
</gene>
<reference evidence="10" key="2">
    <citation type="submission" date="2015-01" db="EMBL/GenBank/DDBJ databases">
        <title>Evolutionary Origins and Diversification of the Mycorrhizal Mutualists.</title>
        <authorList>
            <consortium name="DOE Joint Genome Institute"/>
            <consortium name="Mycorrhizal Genomics Consortium"/>
            <person name="Kohler A."/>
            <person name="Kuo A."/>
            <person name="Nagy L.G."/>
            <person name="Floudas D."/>
            <person name="Copeland A."/>
            <person name="Barry K.W."/>
            <person name="Cichocki N."/>
            <person name="Veneault-Fourrey C."/>
            <person name="LaButti K."/>
            <person name="Lindquist E.A."/>
            <person name="Lipzen A."/>
            <person name="Lundell T."/>
            <person name="Morin E."/>
            <person name="Murat C."/>
            <person name="Riley R."/>
            <person name="Ohm R."/>
            <person name="Sun H."/>
            <person name="Tunlid A."/>
            <person name="Henrissat B."/>
            <person name="Grigoriev I.V."/>
            <person name="Hibbett D.S."/>
            <person name="Martin F."/>
        </authorList>
    </citation>
    <scope>NUCLEOTIDE SEQUENCE [LARGE SCALE GENOMIC DNA]</scope>
    <source>
        <strain evidence="10">MUT 4182</strain>
    </source>
</reference>
<protein>
    <recommendedName>
        <fullName evidence="3 8">Mediator of RNA polymerase II transcription subunit 7</fullName>
    </recommendedName>
</protein>
<dbReference type="PANTHER" id="PTHR21428">
    <property type="entry name" value="MEDIATOR OF RNA POLYMERASE II TRANSCRIPTION SUBUNIT 7"/>
    <property type="match status" value="1"/>
</dbReference>
<dbReference type="OrthoDB" id="10253553at2759"/>
<dbReference type="InterPro" id="IPR044888">
    <property type="entry name" value="Mediatior_Med7_sf"/>
</dbReference>
<organism evidence="9 10">
    <name type="scientific">Tulasnella calospora MUT 4182</name>
    <dbReference type="NCBI Taxonomy" id="1051891"/>
    <lineage>
        <taxon>Eukaryota</taxon>
        <taxon>Fungi</taxon>
        <taxon>Dikarya</taxon>
        <taxon>Basidiomycota</taxon>
        <taxon>Agaricomycotina</taxon>
        <taxon>Agaricomycetes</taxon>
        <taxon>Cantharellales</taxon>
        <taxon>Tulasnellaceae</taxon>
        <taxon>Tulasnella</taxon>
    </lineage>
</organism>
<name>A0A0C3Q878_9AGAM</name>
<evidence type="ECO:0000256" key="4">
    <source>
        <dbReference type="ARBA" id="ARBA00023015"/>
    </source>
</evidence>
<evidence type="ECO:0000256" key="3">
    <source>
        <dbReference type="ARBA" id="ARBA00020631"/>
    </source>
</evidence>
<dbReference type="GO" id="GO:0016592">
    <property type="term" value="C:mediator complex"/>
    <property type="evidence" value="ECO:0007669"/>
    <property type="project" value="InterPro"/>
</dbReference>
<dbReference type="Proteomes" id="UP000054248">
    <property type="component" value="Unassembled WGS sequence"/>
</dbReference>
<keyword evidence="7 8" id="KW-0539">Nucleus</keyword>
<dbReference type="EMBL" id="KN823174">
    <property type="protein sequence ID" value="KIO20436.1"/>
    <property type="molecule type" value="Genomic_DNA"/>
</dbReference>